<dbReference type="SUPFAM" id="SSF57716">
    <property type="entry name" value="Glucocorticoid receptor-like (DNA-binding domain)"/>
    <property type="match status" value="1"/>
</dbReference>
<dbReference type="EMBL" id="JAVFWL010000004">
    <property type="protein sequence ID" value="KAK6748062.1"/>
    <property type="molecule type" value="Genomic_DNA"/>
</dbReference>
<dbReference type="CDD" id="cd06157">
    <property type="entry name" value="NR_LBD"/>
    <property type="match status" value="1"/>
</dbReference>
<keyword evidence="3 11" id="KW-0479">Metal-binding</keyword>
<evidence type="ECO:0000256" key="11">
    <source>
        <dbReference type="RuleBase" id="RU004334"/>
    </source>
</evidence>
<keyword evidence="8 11" id="KW-0804">Transcription</keyword>
<dbReference type="Gene3D" id="3.30.50.10">
    <property type="entry name" value="Erythroid Transcription Factor GATA-1, subunit A"/>
    <property type="match status" value="1"/>
</dbReference>
<feature type="domain" description="Nuclear receptor" evidence="12">
    <location>
        <begin position="53"/>
        <end position="132"/>
    </location>
</feature>
<dbReference type="Pfam" id="PF00104">
    <property type="entry name" value="Hormone_recep"/>
    <property type="match status" value="1"/>
</dbReference>
<dbReference type="SMART" id="SM00430">
    <property type="entry name" value="HOLI"/>
    <property type="match status" value="1"/>
</dbReference>
<organism evidence="14 15">
    <name type="scientific">Necator americanus</name>
    <name type="common">Human hookworm</name>
    <dbReference type="NCBI Taxonomy" id="51031"/>
    <lineage>
        <taxon>Eukaryota</taxon>
        <taxon>Metazoa</taxon>
        <taxon>Ecdysozoa</taxon>
        <taxon>Nematoda</taxon>
        <taxon>Chromadorea</taxon>
        <taxon>Rhabditida</taxon>
        <taxon>Rhabditina</taxon>
        <taxon>Rhabditomorpha</taxon>
        <taxon>Strongyloidea</taxon>
        <taxon>Ancylostomatidae</taxon>
        <taxon>Bunostominae</taxon>
        <taxon>Necator</taxon>
    </lineage>
</organism>
<dbReference type="InterPro" id="IPR049636">
    <property type="entry name" value="HNF4-like_DBD"/>
</dbReference>
<keyword evidence="5 11" id="KW-0862">Zinc</keyword>
<dbReference type="CDD" id="cd06960">
    <property type="entry name" value="NR_DBD_HNF4A"/>
    <property type="match status" value="1"/>
</dbReference>
<keyword evidence="10 11" id="KW-0539">Nucleus</keyword>
<evidence type="ECO:0000259" key="13">
    <source>
        <dbReference type="PROSITE" id="PS51843"/>
    </source>
</evidence>
<proteinExistence type="inferred from homology"/>
<evidence type="ECO:0008006" key="16">
    <source>
        <dbReference type="Google" id="ProtNLM"/>
    </source>
</evidence>
<comment type="subcellular location">
    <subcellularLocation>
        <location evidence="1 11">Nucleus</location>
    </subcellularLocation>
</comment>
<keyword evidence="7 11" id="KW-0238">DNA-binding</keyword>
<evidence type="ECO:0000256" key="9">
    <source>
        <dbReference type="ARBA" id="ARBA00023170"/>
    </source>
</evidence>
<dbReference type="SUPFAM" id="SSF48508">
    <property type="entry name" value="Nuclear receptor ligand-binding domain"/>
    <property type="match status" value="1"/>
</dbReference>
<dbReference type="SMART" id="SM00399">
    <property type="entry name" value="ZnF_C4"/>
    <property type="match status" value="1"/>
</dbReference>
<evidence type="ECO:0000256" key="5">
    <source>
        <dbReference type="ARBA" id="ARBA00022833"/>
    </source>
</evidence>
<keyword evidence="15" id="KW-1185">Reference proteome</keyword>
<evidence type="ECO:0000313" key="15">
    <source>
        <dbReference type="Proteomes" id="UP001303046"/>
    </source>
</evidence>
<evidence type="ECO:0000259" key="12">
    <source>
        <dbReference type="PROSITE" id="PS51030"/>
    </source>
</evidence>
<dbReference type="Proteomes" id="UP001303046">
    <property type="component" value="Unassembled WGS sequence"/>
</dbReference>
<evidence type="ECO:0000313" key="14">
    <source>
        <dbReference type="EMBL" id="KAK6748062.1"/>
    </source>
</evidence>
<protein>
    <recommendedName>
        <fullName evidence="16">Zinc finger, C4 type</fullName>
    </recommendedName>
</protein>
<dbReference type="InterPro" id="IPR000536">
    <property type="entry name" value="Nucl_hrmn_rcpt_lig-bd"/>
</dbReference>
<reference evidence="14 15" key="1">
    <citation type="submission" date="2023-08" db="EMBL/GenBank/DDBJ databases">
        <title>A Necator americanus chromosomal reference genome.</title>
        <authorList>
            <person name="Ilik V."/>
            <person name="Petrzelkova K.J."/>
            <person name="Pardy F."/>
            <person name="Fuh T."/>
            <person name="Niatou-Singa F.S."/>
            <person name="Gouil Q."/>
            <person name="Baker L."/>
            <person name="Ritchie M.E."/>
            <person name="Jex A.R."/>
            <person name="Gazzola D."/>
            <person name="Li H."/>
            <person name="Toshio Fujiwara R."/>
            <person name="Zhan B."/>
            <person name="Aroian R.V."/>
            <person name="Pafco B."/>
            <person name="Schwarz E.M."/>
        </authorList>
    </citation>
    <scope>NUCLEOTIDE SEQUENCE [LARGE SCALE GENOMIC DNA]</scope>
    <source>
        <strain evidence="14 15">Aroian</strain>
        <tissue evidence="14">Whole animal</tissue>
    </source>
</reference>
<name>A0ABR1DCM2_NECAM</name>
<dbReference type="InterPro" id="IPR013088">
    <property type="entry name" value="Znf_NHR/GATA"/>
</dbReference>
<accession>A0ABR1DCM2</accession>
<dbReference type="PANTHER" id="PTHR46011">
    <property type="entry name" value="NUCLEAR HORMONE RECEPTOR FAMILY MEMBER NHR-86-RELATED"/>
    <property type="match status" value="1"/>
</dbReference>
<comment type="similarity">
    <text evidence="2 11">Belongs to the nuclear hormone receptor family.</text>
</comment>
<sequence length="524" mass="59084">MGDDSGDVDLLAFLRKNYAGELHAPNQKLGDETEKPEVAEIKSSKRCRDGPIFSPCVVCDDPRGTVHFGAVSCAACSAFFRRTISENRKYSCRRSSDGRFNCPIDHKHRCYCRACRLQKCLLMGMDPGSVQLHRDTYGSKIRRALEQNSIHHQSQNIHPNISSSSLSVFRDNVNGDSSQHISPHSTAHLAEQLLIFSQTPISKKSFDDYSTSHEDASAGGEVARLQHSSISVVTEELPTQIGTHLVSCPSSEMSDMSSKNLIDGMVDSYRQMLERRRLVYCPDSIRDILGGTMPTMRPACYYGERVRHDRVRLDIALLIEFLNSVPPFPMLKVDDKVALVKNFSICFSILEKYYITMRAGGLQTSRIFHNDGTYTDLEDPDSITEEANKVTGKGTDRETLNKLFIQPLKDFLLELSGPMYHNNMTDVEFCALTAILLFDPGATSLSELGSQIVREARDRVYNDWFGFYDRTGVCDIGQRVGNTMLLIPAVKTIVETAQENFRLIQVFDLFRYDKILDELMYLDD</sequence>
<evidence type="ECO:0000256" key="6">
    <source>
        <dbReference type="ARBA" id="ARBA00023015"/>
    </source>
</evidence>
<evidence type="ECO:0000256" key="2">
    <source>
        <dbReference type="ARBA" id="ARBA00005993"/>
    </source>
</evidence>
<evidence type="ECO:0000256" key="1">
    <source>
        <dbReference type="ARBA" id="ARBA00004123"/>
    </source>
</evidence>
<dbReference type="Pfam" id="PF00105">
    <property type="entry name" value="zf-C4"/>
    <property type="match status" value="1"/>
</dbReference>
<evidence type="ECO:0000256" key="7">
    <source>
        <dbReference type="ARBA" id="ARBA00023125"/>
    </source>
</evidence>
<dbReference type="PROSITE" id="PS00031">
    <property type="entry name" value="NUCLEAR_REC_DBD_1"/>
    <property type="match status" value="1"/>
</dbReference>
<keyword evidence="4 11" id="KW-0863">Zinc-finger</keyword>
<dbReference type="InterPro" id="IPR001723">
    <property type="entry name" value="Nuclear_hrmn_rcpt"/>
</dbReference>
<evidence type="ECO:0000256" key="8">
    <source>
        <dbReference type="ARBA" id="ARBA00023163"/>
    </source>
</evidence>
<gene>
    <name evidence="14" type="primary">Necator_chrIV.g14258</name>
    <name evidence="14" type="ORF">RB195_000964</name>
</gene>
<dbReference type="PROSITE" id="PS51843">
    <property type="entry name" value="NR_LBD"/>
    <property type="match status" value="1"/>
</dbReference>
<comment type="caution">
    <text evidence="14">The sequence shown here is derived from an EMBL/GenBank/DDBJ whole genome shotgun (WGS) entry which is preliminary data.</text>
</comment>
<keyword evidence="9 11" id="KW-0675">Receptor</keyword>
<keyword evidence="6 11" id="KW-0805">Transcription regulation</keyword>
<dbReference type="Gene3D" id="1.10.565.10">
    <property type="entry name" value="Retinoid X Receptor"/>
    <property type="match status" value="1"/>
</dbReference>
<dbReference type="PRINTS" id="PR00047">
    <property type="entry name" value="STROIDFINGER"/>
</dbReference>
<dbReference type="PRINTS" id="PR00398">
    <property type="entry name" value="STRDHORMONER"/>
</dbReference>
<dbReference type="PROSITE" id="PS51030">
    <property type="entry name" value="NUCLEAR_REC_DBD_2"/>
    <property type="match status" value="1"/>
</dbReference>
<dbReference type="InterPro" id="IPR035500">
    <property type="entry name" value="NHR-like_dom_sf"/>
</dbReference>
<feature type="domain" description="NR LBD" evidence="13">
    <location>
        <begin position="280"/>
        <end position="523"/>
    </location>
</feature>
<evidence type="ECO:0000256" key="4">
    <source>
        <dbReference type="ARBA" id="ARBA00022771"/>
    </source>
</evidence>
<evidence type="ECO:0000256" key="10">
    <source>
        <dbReference type="ARBA" id="ARBA00023242"/>
    </source>
</evidence>
<dbReference type="InterPro" id="IPR001628">
    <property type="entry name" value="Znf_hrmn_rcpt"/>
</dbReference>
<evidence type="ECO:0000256" key="3">
    <source>
        <dbReference type="ARBA" id="ARBA00022723"/>
    </source>
</evidence>